<evidence type="ECO:0000256" key="1">
    <source>
        <dbReference type="ARBA" id="ARBA00005254"/>
    </source>
</evidence>
<gene>
    <name evidence="2" type="ORF">BN873_590014</name>
</gene>
<keyword evidence="3" id="KW-1185">Reference proteome</keyword>
<accession>W6MA50</accession>
<evidence type="ECO:0000313" key="3">
    <source>
        <dbReference type="Proteomes" id="UP000035760"/>
    </source>
</evidence>
<organism evidence="2 3">
    <name type="scientific">Candidatus Competibacter denitrificans Run_A_D11</name>
    <dbReference type="NCBI Taxonomy" id="1400863"/>
    <lineage>
        <taxon>Bacteria</taxon>
        <taxon>Pseudomonadati</taxon>
        <taxon>Pseudomonadota</taxon>
        <taxon>Gammaproteobacteria</taxon>
        <taxon>Candidatus Competibacteraceae</taxon>
        <taxon>Candidatus Competibacter</taxon>
    </lineage>
</organism>
<dbReference type="Proteomes" id="UP000035760">
    <property type="component" value="Unassembled WGS sequence"/>
</dbReference>
<name>W6MA50_9GAMM</name>
<dbReference type="SUPFAM" id="SSF52096">
    <property type="entry name" value="ClpP/crotonase"/>
    <property type="match status" value="1"/>
</dbReference>
<dbReference type="InterPro" id="IPR014748">
    <property type="entry name" value="Enoyl-CoA_hydra_C"/>
</dbReference>
<dbReference type="EMBL" id="CBTJ020000068">
    <property type="protein sequence ID" value="CDI03564.1"/>
    <property type="molecule type" value="Genomic_DNA"/>
</dbReference>
<dbReference type="InterPro" id="IPR001753">
    <property type="entry name" value="Enoyl-CoA_hydra/iso"/>
</dbReference>
<comment type="similarity">
    <text evidence="1">Belongs to the enoyl-CoA hydratase/isomerase family.</text>
</comment>
<dbReference type="GO" id="GO:0016853">
    <property type="term" value="F:isomerase activity"/>
    <property type="evidence" value="ECO:0007669"/>
    <property type="project" value="UniProtKB-KW"/>
</dbReference>
<dbReference type="InterPro" id="IPR051683">
    <property type="entry name" value="Enoyl-CoA_Hydratase/Isomerase"/>
</dbReference>
<dbReference type="PANTHER" id="PTHR42964">
    <property type="entry name" value="ENOYL-COA HYDRATASE"/>
    <property type="match status" value="1"/>
</dbReference>
<protein>
    <submittedName>
        <fullName evidence="2">Enoyl-CoA hydratase/isomerase</fullName>
        <ecNumber evidence="2">4.2.1.17</ecNumber>
    </submittedName>
</protein>
<dbReference type="STRING" id="1400863.BN873_590014"/>
<proteinExistence type="inferred from homology"/>
<evidence type="ECO:0000313" key="2">
    <source>
        <dbReference type="EMBL" id="CDI03564.1"/>
    </source>
</evidence>
<dbReference type="GO" id="GO:0004300">
    <property type="term" value="F:enoyl-CoA hydratase activity"/>
    <property type="evidence" value="ECO:0007669"/>
    <property type="project" value="UniProtKB-EC"/>
</dbReference>
<reference evidence="2" key="1">
    <citation type="submission" date="2013-07" db="EMBL/GenBank/DDBJ databases">
        <authorList>
            <person name="McIlroy S."/>
        </authorList>
    </citation>
    <scope>NUCLEOTIDE SEQUENCE [LARGE SCALE GENOMIC DNA]</scope>
    <source>
        <strain evidence="2">Run_A_D11</strain>
    </source>
</reference>
<comment type="caution">
    <text evidence="2">The sequence shown here is derived from an EMBL/GenBank/DDBJ whole genome shotgun (WGS) entry which is preliminary data.</text>
</comment>
<reference evidence="2" key="2">
    <citation type="submission" date="2014-03" db="EMBL/GenBank/DDBJ databases">
        <title>Candidatus Competibacter-lineage genomes retrieved from metagenomes reveal functional metabolic diversity.</title>
        <authorList>
            <person name="McIlroy S.J."/>
            <person name="Albertsen M."/>
            <person name="Andresen E.K."/>
            <person name="Saunders A.M."/>
            <person name="Kristiansen R."/>
            <person name="Stokholm-Bjerregaard M."/>
            <person name="Nielsen K.L."/>
            <person name="Nielsen P.H."/>
        </authorList>
    </citation>
    <scope>NUCLEOTIDE SEQUENCE</scope>
    <source>
        <strain evidence="2">Run_A_D11</strain>
    </source>
</reference>
<sequence>MYTTLEVLRDGPIATVWLNRPEVHNAFNAMLIAELTAVCRLLDADDTARVVVLAGRGKSFCAGADLNWMKAAGEASLADNTADARRLASMLQALAELRKPTIARVHGPAFGGGLGLAAACDLCVAATAAVFAASEVRLGLIAATISPYVLRAIGERQAYRYLLTAERITAAHAHDIGLAHEVVATEQLDAKIAELIYALLQGGPKALAASKALIRTVANQSINEGLMDETARRIAELRATPEGQEGLAAFLEKRPPAWIAGATGQP</sequence>
<dbReference type="EC" id="4.2.1.17" evidence="2"/>
<dbReference type="CDD" id="cd06558">
    <property type="entry name" value="crotonase-like"/>
    <property type="match status" value="1"/>
</dbReference>
<dbReference type="PANTHER" id="PTHR42964:SF1">
    <property type="entry name" value="POLYKETIDE BIOSYNTHESIS ENOYL-COA HYDRATASE PKSH-RELATED"/>
    <property type="match status" value="1"/>
</dbReference>
<dbReference type="InterPro" id="IPR029045">
    <property type="entry name" value="ClpP/crotonase-like_dom_sf"/>
</dbReference>
<keyword evidence="2" id="KW-0456">Lyase</keyword>
<dbReference type="Gene3D" id="1.10.12.10">
    <property type="entry name" value="Lyase 2-enoyl-coa Hydratase, Chain A, domain 2"/>
    <property type="match status" value="1"/>
</dbReference>
<dbReference type="Gene3D" id="3.90.226.10">
    <property type="entry name" value="2-enoyl-CoA Hydratase, Chain A, domain 1"/>
    <property type="match status" value="1"/>
</dbReference>
<dbReference type="AlphaFoldDB" id="W6MA50"/>
<dbReference type="Pfam" id="PF00378">
    <property type="entry name" value="ECH_1"/>
    <property type="match status" value="1"/>
</dbReference>